<organism evidence="7">
    <name type="scientific">Fervidicoccus fontis</name>
    <dbReference type="NCBI Taxonomy" id="683846"/>
    <lineage>
        <taxon>Archaea</taxon>
        <taxon>Thermoproteota</taxon>
        <taxon>Thermoprotei</taxon>
        <taxon>Fervidicoccales</taxon>
        <taxon>Fervidicoccaceae</taxon>
        <taxon>Fervidicoccus</taxon>
    </lineage>
</organism>
<gene>
    <name evidence="7" type="primary">iorB</name>
    <name evidence="7" type="ORF">ENO36_02225</name>
</gene>
<sequence>MMEYNIIIAGIGGQGVLTIARIIGEAALEEGIKVRIGEIHGLSQRFGSLFSHVRLGDEVYGGLIPMGRGDLLIALEPAESLRHLHYMKKGSTLLLSTNPIEPPQVSMGLFNYPPLEKIRELALKEFGLKIIELDSRKMAEEVGSIIAQNSIMLGAALALESFPLKYESVVSAVRRIISRRFADMNMKALEVGMREAKKQLGIF</sequence>
<evidence type="ECO:0000313" key="7">
    <source>
        <dbReference type="EMBL" id="HEU97658.1"/>
    </source>
</evidence>
<evidence type="ECO:0000256" key="2">
    <source>
        <dbReference type="ARBA" id="ARBA00011238"/>
    </source>
</evidence>
<dbReference type="Gene3D" id="3.40.920.10">
    <property type="entry name" value="Pyruvate-ferredoxin oxidoreductase, PFOR, domain III"/>
    <property type="match status" value="1"/>
</dbReference>
<protein>
    <recommendedName>
        <fullName evidence="5">Indolepyruvate ferredoxin oxidoreductase subunit beta</fullName>
        <ecNumber evidence="5">1.2.7.8</ecNumber>
    </recommendedName>
</protein>
<comment type="function">
    <text evidence="1">Catalyzes the ferredoxin-dependent oxidative decarboxylation of arylpyruvates.</text>
</comment>
<proteinExistence type="predicted"/>
<dbReference type="Proteomes" id="UP000885664">
    <property type="component" value="Unassembled WGS sequence"/>
</dbReference>
<dbReference type="InterPro" id="IPR002869">
    <property type="entry name" value="Pyrv_flavodox_OxRed_cen"/>
</dbReference>
<evidence type="ECO:0000259" key="6">
    <source>
        <dbReference type="Pfam" id="PF01558"/>
    </source>
</evidence>
<reference evidence="7" key="1">
    <citation type="journal article" date="2020" name="mSystems">
        <title>Genome- and Community-Level Interaction Insights into Carbon Utilization and Element Cycling Functions of Hydrothermarchaeota in Hydrothermal Sediment.</title>
        <authorList>
            <person name="Zhou Z."/>
            <person name="Liu Y."/>
            <person name="Xu W."/>
            <person name="Pan J."/>
            <person name="Luo Z.H."/>
            <person name="Li M."/>
        </authorList>
    </citation>
    <scope>NUCLEOTIDE SEQUENCE [LARGE SCALE GENOMIC DNA]</scope>
    <source>
        <strain evidence="7">SpSt-1259</strain>
    </source>
</reference>
<feature type="domain" description="Pyruvate/ketoisovalerate oxidoreductase catalytic" evidence="6">
    <location>
        <begin position="12"/>
        <end position="193"/>
    </location>
</feature>
<dbReference type="PANTHER" id="PTHR43854">
    <property type="entry name" value="INDOLEPYRUVATE OXIDOREDUCTASE SUBUNIT IORB"/>
    <property type="match status" value="1"/>
</dbReference>
<dbReference type="Pfam" id="PF01558">
    <property type="entry name" value="POR"/>
    <property type="match status" value="1"/>
</dbReference>
<dbReference type="EC" id="1.2.7.8" evidence="5"/>
<evidence type="ECO:0000256" key="3">
    <source>
        <dbReference type="ARBA" id="ARBA00023002"/>
    </source>
</evidence>
<comment type="catalytic activity">
    <reaction evidence="4">
        <text>indole-3-pyruvate + 2 oxidized [2Fe-2S]-[ferredoxin] + CoA = (indol-3-yl)acetyl-CoA + 2 reduced [2Fe-2S]-[ferredoxin] + CO2 + H(+)</text>
        <dbReference type="Rhea" id="RHEA:12645"/>
        <dbReference type="Rhea" id="RHEA-COMP:10000"/>
        <dbReference type="Rhea" id="RHEA-COMP:10001"/>
        <dbReference type="ChEBI" id="CHEBI:15378"/>
        <dbReference type="ChEBI" id="CHEBI:16526"/>
        <dbReference type="ChEBI" id="CHEBI:17640"/>
        <dbReference type="ChEBI" id="CHEBI:33737"/>
        <dbReference type="ChEBI" id="CHEBI:33738"/>
        <dbReference type="ChEBI" id="CHEBI:57271"/>
        <dbReference type="ChEBI" id="CHEBI:57287"/>
        <dbReference type="EC" id="1.2.7.8"/>
    </reaction>
</comment>
<evidence type="ECO:0000256" key="4">
    <source>
        <dbReference type="ARBA" id="ARBA00048332"/>
    </source>
</evidence>
<accession>A0A7C2YT77</accession>
<dbReference type="InterPro" id="IPR017719">
    <property type="entry name" value="Indolepyruvate_Fd_OxRdtase_bsu"/>
</dbReference>
<comment type="subunit">
    <text evidence="2">Heterodimer of the IorA and IorB subunits.</text>
</comment>
<dbReference type="InterPro" id="IPR019752">
    <property type="entry name" value="Pyrv/ketoisovalerate_OxRed_cat"/>
</dbReference>
<evidence type="ECO:0000256" key="1">
    <source>
        <dbReference type="ARBA" id="ARBA00002995"/>
    </source>
</evidence>
<dbReference type="EMBL" id="DSFE01000048">
    <property type="protein sequence ID" value="HEU97658.1"/>
    <property type="molecule type" value="Genomic_DNA"/>
</dbReference>
<evidence type="ECO:0000256" key="5">
    <source>
        <dbReference type="NCBIfam" id="TIGR03334"/>
    </source>
</evidence>
<dbReference type="NCBIfam" id="TIGR03334">
    <property type="entry name" value="IOR_beta"/>
    <property type="match status" value="1"/>
</dbReference>
<comment type="caution">
    <text evidence="7">The sequence shown here is derived from an EMBL/GenBank/DDBJ whole genome shotgun (WGS) entry which is preliminary data.</text>
</comment>
<dbReference type="SUPFAM" id="SSF53323">
    <property type="entry name" value="Pyruvate-ferredoxin oxidoreductase, PFOR, domain III"/>
    <property type="match status" value="1"/>
</dbReference>
<dbReference type="InterPro" id="IPR052198">
    <property type="entry name" value="IorB_Oxidoreductase"/>
</dbReference>
<dbReference type="GO" id="GO:0043805">
    <property type="term" value="F:indolepyruvate ferredoxin oxidoreductase activity"/>
    <property type="evidence" value="ECO:0007669"/>
    <property type="project" value="UniProtKB-EC"/>
</dbReference>
<dbReference type="AlphaFoldDB" id="A0A7C2YT77"/>
<keyword evidence="3 7" id="KW-0560">Oxidoreductase</keyword>
<dbReference type="PANTHER" id="PTHR43854:SF1">
    <property type="entry name" value="INDOLEPYRUVATE OXIDOREDUCTASE SUBUNIT IORB"/>
    <property type="match status" value="1"/>
</dbReference>
<name>A0A7C2YT77_9CREN</name>